<dbReference type="Pfam" id="PF00582">
    <property type="entry name" value="Usp"/>
    <property type="match status" value="1"/>
</dbReference>
<evidence type="ECO:0000259" key="2">
    <source>
        <dbReference type="Pfam" id="PF00582"/>
    </source>
</evidence>
<dbReference type="InterPro" id="IPR014729">
    <property type="entry name" value="Rossmann-like_a/b/a_fold"/>
</dbReference>
<dbReference type="InterPro" id="IPR006015">
    <property type="entry name" value="Universal_stress_UspA"/>
</dbReference>
<dbReference type="PANTHER" id="PTHR46268">
    <property type="entry name" value="STRESS RESPONSE PROTEIN NHAX"/>
    <property type="match status" value="1"/>
</dbReference>
<sequence>MSQPVLYATDLENGSDVVFRIALQQAMLSDARIYFLHVFEETFRKDEDAFGGGYQIKSAQQKHIDALLLELQELMQQRIQHILEHELKDQPFDQERIEVLVSFGSASQKIVEVAKNKDVSMIIMGDRRVNALSRFFLGSTAQRVIHNAGVPVLIVPISKKLSKHQQKAMKDE</sequence>
<dbReference type="RefSeq" id="WP_052830577.1">
    <property type="nucleotide sequence ID" value="NZ_CP007142.1"/>
</dbReference>
<evidence type="ECO:0000313" key="3">
    <source>
        <dbReference type="EMBL" id="AJQ97662.1"/>
    </source>
</evidence>
<feature type="domain" description="UspA" evidence="2">
    <location>
        <begin position="1"/>
        <end position="156"/>
    </location>
</feature>
<dbReference type="STRING" id="1445510.YC6258_05635"/>
<organism evidence="3 4">
    <name type="scientific">Gynuella sunshinyii YC6258</name>
    <dbReference type="NCBI Taxonomy" id="1445510"/>
    <lineage>
        <taxon>Bacteria</taxon>
        <taxon>Pseudomonadati</taxon>
        <taxon>Pseudomonadota</taxon>
        <taxon>Gammaproteobacteria</taxon>
        <taxon>Oceanospirillales</taxon>
        <taxon>Saccharospirillaceae</taxon>
        <taxon>Gynuella</taxon>
    </lineage>
</organism>
<dbReference type="AlphaFoldDB" id="A0A0C5VSJ7"/>
<dbReference type="Proteomes" id="UP000032266">
    <property type="component" value="Chromosome"/>
</dbReference>
<name>A0A0C5VSJ7_9GAMM</name>
<evidence type="ECO:0000313" key="4">
    <source>
        <dbReference type="Proteomes" id="UP000032266"/>
    </source>
</evidence>
<evidence type="ECO:0000256" key="1">
    <source>
        <dbReference type="ARBA" id="ARBA00008791"/>
    </source>
</evidence>
<reference evidence="3 4" key="1">
    <citation type="submission" date="2014-01" db="EMBL/GenBank/DDBJ databases">
        <title>Full genme sequencing of cellulolytic bacterium Gynuella sunshinyii YC6258T gen. nov., sp. nov.</title>
        <authorList>
            <person name="Khan H."/>
            <person name="Chung E.J."/>
            <person name="Chung Y.R."/>
        </authorList>
    </citation>
    <scope>NUCLEOTIDE SEQUENCE [LARGE SCALE GENOMIC DNA]</scope>
    <source>
        <strain evidence="3 4">YC6258</strain>
    </source>
</reference>
<dbReference type="PATRIC" id="fig|1445510.3.peg.5597"/>
<accession>A0A0C5VSJ7</accession>
<dbReference type="SUPFAM" id="SSF52402">
    <property type="entry name" value="Adenine nucleotide alpha hydrolases-like"/>
    <property type="match status" value="1"/>
</dbReference>
<gene>
    <name evidence="3" type="ORF">YC6258_05635</name>
</gene>
<dbReference type="CDD" id="cd00293">
    <property type="entry name" value="USP-like"/>
    <property type="match status" value="1"/>
</dbReference>
<protein>
    <submittedName>
        <fullName evidence="3">Universal stress protein UspA and related nucleotide-binding protein</fullName>
    </submittedName>
</protein>
<dbReference type="EMBL" id="CP007142">
    <property type="protein sequence ID" value="AJQ97662.1"/>
    <property type="molecule type" value="Genomic_DNA"/>
</dbReference>
<dbReference type="PRINTS" id="PR01438">
    <property type="entry name" value="UNVRSLSTRESS"/>
</dbReference>
<dbReference type="InterPro" id="IPR006016">
    <property type="entry name" value="UspA"/>
</dbReference>
<comment type="similarity">
    <text evidence="1">Belongs to the universal stress protein A family.</text>
</comment>
<dbReference type="HOGENOM" id="CLU_049301_11_2_6"/>
<dbReference type="Gene3D" id="3.40.50.620">
    <property type="entry name" value="HUPs"/>
    <property type="match status" value="1"/>
</dbReference>
<keyword evidence="4" id="KW-1185">Reference proteome</keyword>
<proteinExistence type="inferred from homology"/>
<dbReference type="PANTHER" id="PTHR46268:SF6">
    <property type="entry name" value="UNIVERSAL STRESS PROTEIN UP12"/>
    <property type="match status" value="1"/>
</dbReference>
<dbReference type="KEGG" id="gsn:YC6258_05635"/>
<dbReference type="OrthoDB" id="5877096at2"/>